<evidence type="ECO:0000256" key="1">
    <source>
        <dbReference type="SAM" id="Phobius"/>
    </source>
</evidence>
<dbReference type="AlphaFoldDB" id="A0A6C0J2U0"/>
<keyword evidence="1" id="KW-0472">Membrane</keyword>
<protein>
    <submittedName>
        <fullName evidence="2">Uncharacterized protein</fullName>
    </submittedName>
</protein>
<organism evidence="2">
    <name type="scientific">viral metagenome</name>
    <dbReference type="NCBI Taxonomy" id="1070528"/>
    <lineage>
        <taxon>unclassified sequences</taxon>
        <taxon>metagenomes</taxon>
        <taxon>organismal metagenomes</taxon>
    </lineage>
</organism>
<evidence type="ECO:0000313" key="2">
    <source>
        <dbReference type="EMBL" id="QHT99994.1"/>
    </source>
</evidence>
<keyword evidence="1" id="KW-0812">Transmembrane</keyword>
<proteinExistence type="predicted"/>
<keyword evidence="1" id="KW-1133">Transmembrane helix</keyword>
<feature type="transmembrane region" description="Helical" evidence="1">
    <location>
        <begin position="88"/>
        <end position="108"/>
    </location>
</feature>
<accession>A0A6C0J2U0</accession>
<sequence length="113" mass="12255">MLDYASLEDAHGTAFKVSAPVPMTSVVASTVPTLPLDPRADLIPAPSQKPVPATVQLPESVPDDKLSRILRLVEQNKTGYERASSQDLLLYILTGVVFLFTFDTFVSLGKHMA</sequence>
<dbReference type="EMBL" id="MN740319">
    <property type="protein sequence ID" value="QHT99994.1"/>
    <property type="molecule type" value="Genomic_DNA"/>
</dbReference>
<reference evidence="2" key="1">
    <citation type="journal article" date="2020" name="Nature">
        <title>Giant virus diversity and host interactions through global metagenomics.</title>
        <authorList>
            <person name="Schulz F."/>
            <person name="Roux S."/>
            <person name="Paez-Espino D."/>
            <person name="Jungbluth S."/>
            <person name="Walsh D.A."/>
            <person name="Denef V.J."/>
            <person name="McMahon K.D."/>
            <person name="Konstantinidis K.T."/>
            <person name="Eloe-Fadrosh E.A."/>
            <person name="Kyrpides N.C."/>
            <person name="Woyke T."/>
        </authorList>
    </citation>
    <scope>NUCLEOTIDE SEQUENCE</scope>
    <source>
        <strain evidence="2">GVMAG-M-3300025778-1</strain>
    </source>
</reference>
<name>A0A6C0J2U0_9ZZZZ</name>